<feature type="compositionally biased region" description="Basic and acidic residues" evidence="2">
    <location>
        <begin position="263"/>
        <end position="274"/>
    </location>
</feature>
<proteinExistence type="predicted"/>
<protein>
    <submittedName>
        <fullName evidence="3">Uncharacterized protein</fullName>
    </submittedName>
</protein>
<evidence type="ECO:0000256" key="2">
    <source>
        <dbReference type="SAM" id="MobiDB-lite"/>
    </source>
</evidence>
<dbReference type="EMBL" id="KK914848">
    <property type="protein sequence ID" value="KDP27398.1"/>
    <property type="molecule type" value="Genomic_DNA"/>
</dbReference>
<feature type="coiled-coil region" evidence="1">
    <location>
        <begin position="128"/>
        <end position="215"/>
    </location>
</feature>
<keyword evidence="1" id="KW-0175">Coiled coil</keyword>
<feature type="region of interest" description="Disordered" evidence="2">
    <location>
        <begin position="248"/>
        <end position="274"/>
    </location>
</feature>
<sequence>MRADEALDSELLMLYSEDFHSGMRLPLSEPLISFCNEYHLTISQMHPNGLSIICGLAELARQDGTQLTTRAIHALYMLRDQGREDFCFLQAQKKLHKGGRDIPNKWSTEPYKVKPKAINAMTMSYRRAQTLEDKIVEMEVEKVQLNDCIQLGKWTLTESNCKHQAKIKDLKLECSELEAKNKEQALRIGKLGAQVKQLEASLQEEEVGKEESLAQVCLNLQKKIIVELFTREHDKDWTFINSIYPKDEEESPTIAETREEEACEKSSLHEPEDKLEETLDAHVGLSQEVRGITIVRDPPVSHDEIE</sequence>
<evidence type="ECO:0000313" key="3">
    <source>
        <dbReference type="EMBL" id="KDP27398.1"/>
    </source>
</evidence>
<accession>A0A067JX74</accession>
<dbReference type="AlphaFoldDB" id="A0A067JX74"/>
<keyword evidence="4" id="KW-1185">Reference proteome</keyword>
<evidence type="ECO:0000256" key="1">
    <source>
        <dbReference type="SAM" id="Coils"/>
    </source>
</evidence>
<reference evidence="3 4" key="1">
    <citation type="journal article" date="2014" name="PLoS ONE">
        <title>Global Analysis of Gene Expression Profiles in Physic Nut (Jatropha curcas L.) Seedlings Exposed to Salt Stress.</title>
        <authorList>
            <person name="Zhang L."/>
            <person name="Zhang C."/>
            <person name="Wu P."/>
            <person name="Chen Y."/>
            <person name="Li M."/>
            <person name="Jiang H."/>
            <person name="Wu G."/>
        </authorList>
    </citation>
    <scope>NUCLEOTIDE SEQUENCE [LARGE SCALE GENOMIC DNA]</scope>
    <source>
        <strain evidence="4">cv. GZQX0401</strain>
        <tissue evidence="3">Young leaves</tissue>
    </source>
</reference>
<dbReference type="Proteomes" id="UP000027138">
    <property type="component" value="Unassembled WGS sequence"/>
</dbReference>
<evidence type="ECO:0000313" key="4">
    <source>
        <dbReference type="Proteomes" id="UP000027138"/>
    </source>
</evidence>
<gene>
    <name evidence="3" type="ORF">JCGZ_20222</name>
</gene>
<name>A0A067JX74_JATCU</name>
<organism evidence="3 4">
    <name type="scientific">Jatropha curcas</name>
    <name type="common">Barbados nut</name>
    <dbReference type="NCBI Taxonomy" id="180498"/>
    <lineage>
        <taxon>Eukaryota</taxon>
        <taxon>Viridiplantae</taxon>
        <taxon>Streptophyta</taxon>
        <taxon>Embryophyta</taxon>
        <taxon>Tracheophyta</taxon>
        <taxon>Spermatophyta</taxon>
        <taxon>Magnoliopsida</taxon>
        <taxon>eudicotyledons</taxon>
        <taxon>Gunneridae</taxon>
        <taxon>Pentapetalae</taxon>
        <taxon>rosids</taxon>
        <taxon>fabids</taxon>
        <taxon>Malpighiales</taxon>
        <taxon>Euphorbiaceae</taxon>
        <taxon>Crotonoideae</taxon>
        <taxon>Jatropheae</taxon>
        <taxon>Jatropha</taxon>
    </lineage>
</organism>